<dbReference type="Pfam" id="PF00528">
    <property type="entry name" value="BPD_transp_1"/>
    <property type="match status" value="1"/>
</dbReference>
<dbReference type="PROSITE" id="PS50928">
    <property type="entry name" value="ABC_TM1"/>
    <property type="match status" value="1"/>
</dbReference>
<sequence length="534" mass="59054">MTSGIWRISSVLLAGILLFPVVAIVGMAFSAPGDAIAVMWRTLPIYSMTSLMLVSGCVLFSLLLALPLAWLMSNYRFSGQRWLHRALLLPLAVPGYVLAAVYGDVLGYEGPVKQTLYALSFDVETIPQMPWQQGVRVACASLCLALVLFPYVYLLARTALMSQPIGFKHAAHLMNHSRIQVFWRVVFPMARPAIALGVVLMTAEALGDYGISSYFSLRSVTTAGLDLWRDKAQHASAALLMSLLMPLSLLLWWQGRHSRERQLRYQTGSVSSSSLPELHGWPRLAALCCGMVPVMVAFVVPVGRLIGWAVVSEAPTWSLPFLLAFISSVLASSSATLLVIGLALVCVFDLQAVGNPAYRNPLRWLNLNRLLPPTLLGMGLLLPFLGLDAWRASSGGVNDEPWAGSIWVLILAYCMRFGALLLDRLQIHLSRLPLAMNHVSQSMGYTRLQQVLWVYLPQVRYCLIVGVFLVFTESLRELNVSLLLQPFEVETMATYVFRFIMDERLPLVATPALMLVGVGMIPLFGITRLMRMEG</sequence>
<dbReference type="GO" id="GO:0005886">
    <property type="term" value="C:plasma membrane"/>
    <property type="evidence" value="ECO:0007669"/>
    <property type="project" value="UniProtKB-SubCell"/>
</dbReference>
<gene>
    <name evidence="10" type="ORF">DAQ1742_00996</name>
</gene>
<evidence type="ECO:0000256" key="8">
    <source>
        <dbReference type="RuleBase" id="RU363032"/>
    </source>
</evidence>
<evidence type="ECO:0000256" key="5">
    <source>
        <dbReference type="ARBA" id="ARBA00022692"/>
    </source>
</evidence>
<dbReference type="Proteomes" id="UP000294820">
    <property type="component" value="Chromosome 1"/>
</dbReference>
<comment type="subcellular location">
    <subcellularLocation>
        <location evidence="1">Cell inner membrane</location>
        <topology evidence="1">Multi-pass membrane protein</topology>
    </subcellularLocation>
    <subcellularLocation>
        <location evidence="8">Cell membrane</location>
        <topology evidence="8">Multi-pass membrane protein</topology>
    </subcellularLocation>
</comment>
<evidence type="ECO:0000256" key="7">
    <source>
        <dbReference type="ARBA" id="ARBA00023136"/>
    </source>
</evidence>
<feature type="transmembrane region" description="Helical" evidence="8">
    <location>
        <begin position="82"/>
        <end position="102"/>
    </location>
</feature>
<accession>A0A375A7J4</accession>
<dbReference type="PANTHER" id="PTHR43357:SF3">
    <property type="entry name" value="FE(3+)-TRANSPORT SYSTEM PERMEASE PROTEIN FBPB 2"/>
    <property type="match status" value="1"/>
</dbReference>
<dbReference type="SUPFAM" id="SSF161098">
    <property type="entry name" value="MetI-like"/>
    <property type="match status" value="2"/>
</dbReference>
<evidence type="ECO:0000256" key="1">
    <source>
        <dbReference type="ARBA" id="ARBA00004429"/>
    </source>
</evidence>
<dbReference type="GO" id="GO:0055085">
    <property type="term" value="P:transmembrane transport"/>
    <property type="evidence" value="ECO:0007669"/>
    <property type="project" value="InterPro"/>
</dbReference>
<dbReference type="CDD" id="cd06261">
    <property type="entry name" value="TM_PBP2"/>
    <property type="match status" value="1"/>
</dbReference>
<evidence type="ECO:0000256" key="6">
    <source>
        <dbReference type="ARBA" id="ARBA00022989"/>
    </source>
</evidence>
<keyword evidence="5 8" id="KW-0812">Transmembrane</keyword>
<feature type="transmembrane region" description="Helical" evidence="8">
    <location>
        <begin position="135"/>
        <end position="160"/>
    </location>
</feature>
<feature type="transmembrane region" description="Helical" evidence="8">
    <location>
        <begin position="284"/>
        <end position="311"/>
    </location>
</feature>
<feature type="transmembrane region" description="Helical" evidence="8">
    <location>
        <begin position="402"/>
        <end position="422"/>
    </location>
</feature>
<dbReference type="InterPro" id="IPR035906">
    <property type="entry name" value="MetI-like_sf"/>
</dbReference>
<feature type="transmembrane region" description="Helical" evidence="8">
    <location>
        <begin position="451"/>
        <end position="471"/>
    </location>
</feature>
<comment type="similarity">
    <text evidence="8">Belongs to the binding-protein-dependent transport system permease family.</text>
</comment>
<protein>
    <submittedName>
        <fullName evidence="10">Ferric iron ABC transporter, permease protein</fullName>
    </submittedName>
</protein>
<keyword evidence="6 8" id="KW-1133">Transmembrane helix</keyword>
<dbReference type="AlphaFoldDB" id="A0A375A7J4"/>
<keyword evidence="2 8" id="KW-0813">Transport</keyword>
<dbReference type="InterPro" id="IPR000515">
    <property type="entry name" value="MetI-like"/>
</dbReference>
<feature type="transmembrane region" description="Helical" evidence="8">
    <location>
        <begin position="370"/>
        <end position="390"/>
    </location>
</feature>
<keyword evidence="4" id="KW-0997">Cell inner membrane</keyword>
<feature type="transmembrane region" description="Helical" evidence="8">
    <location>
        <begin position="505"/>
        <end position="526"/>
    </location>
</feature>
<name>A0A375A7J4_9GAMM</name>
<dbReference type="EMBL" id="LT615367">
    <property type="protein sequence ID" value="SLM62034.1"/>
    <property type="molecule type" value="Genomic_DNA"/>
</dbReference>
<evidence type="ECO:0000256" key="3">
    <source>
        <dbReference type="ARBA" id="ARBA00022475"/>
    </source>
</evidence>
<organism evidence="10 11">
    <name type="scientific">Dickeya aquatica</name>
    <dbReference type="NCBI Taxonomy" id="1401087"/>
    <lineage>
        <taxon>Bacteria</taxon>
        <taxon>Pseudomonadati</taxon>
        <taxon>Pseudomonadota</taxon>
        <taxon>Gammaproteobacteria</taxon>
        <taxon>Enterobacterales</taxon>
        <taxon>Pectobacteriaceae</taxon>
        <taxon>Dickeya</taxon>
    </lineage>
</organism>
<evidence type="ECO:0000256" key="2">
    <source>
        <dbReference type="ARBA" id="ARBA00022448"/>
    </source>
</evidence>
<proteinExistence type="inferred from homology"/>
<evidence type="ECO:0000313" key="11">
    <source>
        <dbReference type="Proteomes" id="UP000294820"/>
    </source>
</evidence>
<evidence type="ECO:0000256" key="4">
    <source>
        <dbReference type="ARBA" id="ARBA00022519"/>
    </source>
</evidence>
<evidence type="ECO:0000313" key="10">
    <source>
        <dbReference type="EMBL" id="SLM62034.1"/>
    </source>
</evidence>
<feature type="transmembrane region" description="Helical" evidence="8">
    <location>
        <begin position="181"/>
        <end position="203"/>
    </location>
</feature>
<keyword evidence="11" id="KW-1185">Reference proteome</keyword>
<dbReference type="RefSeq" id="WP_035343697.1">
    <property type="nucleotide sequence ID" value="NZ_LT615367.1"/>
</dbReference>
<feature type="transmembrane region" description="Helical" evidence="8">
    <location>
        <begin position="317"/>
        <end position="350"/>
    </location>
</feature>
<dbReference type="Gene3D" id="1.10.3720.10">
    <property type="entry name" value="MetI-like"/>
    <property type="match status" value="2"/>
</dbReference>
<keyword evidence="3" id="KW-1003">Cell membrane</keyword>
<dbReference type="KEGG" id="daq:DAQ1742_00996"/>
<dbReference type="PANTHER" id="PTHR43357">
    <property type="entry name" value="INNER MEMBRANE ABC TRANSPORTER PERMEASE PROTEIN YDCV"/>
    <property type="match status" value="1"/>
</dbReference>
<feature type="transmembrane region" description="Helical" evidence="8">
    <location>
        <begin position="235"/>
        <end position="253"/>
    </location>
</feature>
<evidence type="ECO:0000259" key="9">
    <source>
        <dbReference type="PROSITE" id="PS50928"/>
    </source>
</evidence>
<feature type="domain" description="ABC transmembrane type-1" evidence="9">
    <location>
        <begin position="47"/>
        <end position="251"/>
    </location>
</feature>
<reference evidence="10 11" key="1">
    <citation type="submission" date="2016-09" db="EMBL/GenBank/DDBJ databases">
        <authorList>
            <person name="Reverchon S."/>
            <person name="Nasser W."/>
            <person name="Leonard S."/>
            <person name="Brochier C."/>
            <person name="Duprey A."/>
        </authorList>
    </citation>
    <scope>NUCLEOTIDE SEQUENCE [LARGE SCALE GENOMIC DNA]</scope>
    <source>
        <strain evidence="10 11">174/2</strain>
    </source>
</reference>
<feature type="transmembrane region" description="Helical" evidence="8">
    <location>
        <begin position="46"/>
        <end position="70"/>
    </location>
</feature>
<keyword evidence="7 8" id="KW-0472">Membrane</keyword>